<accession>A0A367LAL4</accession>
<evidence type="ECO:0000256" key="1">
    <source>
        <dbReference type="ARBA" id="ARBA00022679"/>
    </source>
</evidence>
<feature type="domain" description="N-acetyltransferase" evidence="4">
    <location>
        <begin position="58"/>
        <end position="215"/>
    </location>
</feature>
<comment type="similarity">
    <text evidence="3">Belongs to the acetyltransferase family. MAK3 subfamily.</text>
</comment>
<dbReference type="CDD" id="cd04301">
    <property type="entry name" value="NAT_SF"/>
    <property type="match status" value="1"/>
</dbReference>
<comment type="caution">
    <text evidence="5">The sequence shown here is derived from an EMBL/GenBank/DDBJ whole genome shotgun (WGS) entry which is preliminary data.</text>
</comment>
<protein>
    <recommendedName>
        <fullName evidence="4">N-acetyltransferase domain-containing protein</fullName>
    </recommendedName>
</protein>
<dbReference type="PANTHER" id="PTHR45896">
    <property type="entry name" value="N-ALPHA-ACETYLTRANSFERASE 30"/>
    <property type="match status" value="1"/>
</dbReference>
<evidence type="ECO:0000256" key="2">
    <source>
        <dbReference type="ARBA" id="ARBA00023315"/>
    </source>
</evidence>
<dbReference type="PANTHER" id="PTHR45896:SF1">
    <property type="entry name" value="N-ALPHA-ACETYLTRANSFERASE 30"/>
    <property type="match status" value="1"/>
</dbReference>
<dbReference type="InterPro" id="IPR044542">
    <property type="entry name" value="NAA30-like"/>
</dbReference>
<reference evidence="5 6" key="1">
    <citation type="journal article" date="2015" name="BMC Genomics">
        <title>Insights from the genome of Ophiocordyceps polyrhachis-furcata to pathogenicity and host specificity in insect fungi.</title>
        <authorList>
            <person name="Wichadakul D."/>
            <person name="Kobmoo N."/>
            <person name="Ingsriswang S."/>
            <person name="Tangphatsornruang S."/>
            <person name="Chantasingh D."/>
            <person name="Luangsa-ard J.J."/>
            <person name="Eurwilaichitr L."/>
        </authorList>
    </citation>
    <scope>NUCLEOTIDE SEQUENCE [LARGE SCALE GENOMIC DNA]</scope>
    <source>
        <strain evidence="5 6">BCC 54312</strain>
    </source>
</reference>
<feature type="non-terminal residue" evidence="5">
    <location>
        <position position="1"/>
    </location>
</feature>
<sequence>SDPPTARGFATPSSSPLLLFLRQPASSASSACLFPLLSFALGTAIMLRAAQGSLPKELRYVKYEHGLESQYLPAIRALISSDLSEPYSIYVYRYFLYQWAHLCFMAVNPADASLVGVVVCKLEVHSSHSPPTRRGYIAMLAVASPFRCHGVATALVERAIEAMVKCNADEVVLETEETNFPAMRLYERLGFSRSKKLHRYYLNGNSAYRLVLPIKPMDPDTGVDAYRGL</sequence>
<dbReference type="PROSITE" id="PS51186">
    <property type="entry name" value="GNAT"/>
    <property type="match status" value="1"/>
</dbReference>
<dbReference type="EMBL" id="LKCN02000010">
    <property type="protein sequence ID" value="RCI11456.1"/>
    <property type="molecule type" value="Genomic_DNA"/>
</dbReference>
<gene>
    <name evidence="5" type="ORF">L249_7517</name>
</gene>
<evidence type="ECO:0000256" key="3">
    <source>
        <dbReference type="ARBA" id="ARBA00024025"/>
    </source>
</evidence>
<dbReference type="Pfam" id="PF00583">
    <property type="entry name" value="Acetyltransf_1"/>
    <property type="match status" value="1"/>
</dbReference>
<proteinExistence type="inferred from homology"/>
<dbReference type="Gene3D" id="3.40.630.30">
    <property type="match status" value="1"/>
</dbReference>
<evidence type="ECO:0000259" key="4">
    <source>
        <dbReference type="PROSITE" id="PS51186"/>
    </source>
</evidence>
<dbReference type="Proteomes" id="UP000253664">
    <property type="component" value="Unassembled WGS sequence"/>
</dbReference>
<dbReference type="GO" id="GO:0031417">
    <property type="term" value="C:NatC complex"/>
    <property type="evidence" value="ECO:0007669"/>
    <property type="project" value="TreeGrafter"/>
</dbReference>
<keyword evidence="6" id="KW-1185">Reference proteome</keyword>
<keyword evidence="1" id="KW-0808">Transferase</keyword>
<dbReference type="GO" id="GO:0004596">
    <property type="term" value="F:protein-N-terminal amino-acid acetyltransferase activity"/>
    <property type="evidence" value="ECO:0007669"/>
    <property type="project" value="InterPro"/>
</dbReference>
<dbReference type="SUPFAM" id="SSF55729">
    <property type="entry name" value="Acyl-CoA N-acyltransferases (Nat)"/>
    <property type="match status" value="1"/>
</dbReference>
<keyword evidence="2" id="KW-0012">Acyltransferase</keyword>
<organism evidence="5 6">
    <name type="scientific">Ophiocordyceps polyrhachis-furcata BCC 54312</name>
    <dbReference type="NCBI Taxonomy" id="1330021"/>
    <lineage>
        <taxon>Eukaryota</taxon>
        <taxon>Fungi</taxon>
        <taxon>Dikarya</taxon>
        <taxon>Ascomycota</taxon>
        <taxon>Pezizomycotina</taxon>
        <taxon>Sordariomycetes</taxon>
        <taxon>Hypocreomycetidae</taxon>
        <taxon>Hypocreales</taxon>
        <taxon>Ophiocordycipitaceae</taxon>
        <taxon>Ophiocordyceps</taxon>
    </lineage>
</organism>
<dbReference type="AlphaFoldDB" id="A0A367LAL4"/>
<dbReference type="OrthoDB" id="249099at2759"/>
<dbReference type="InterPro" id="IPR000182">
    <property type="entry name" value="GNAT_dom"/>
</dbReference>
<evidence type="ECO:0000313" key="5">
    <source>
        <dbReference type="EMBL" id="RCI11456.1"/>
    </source>
</evidence>
<name>A0A367LAL4_9HYPO</name>
<dbReference type="InterPro" id="IPR016181">
    <property type="entry name" value="Acyl_CoA_acyltransferase"/>
</dbReference>
<evidence type="ECO:0000313" key="6">
    <source>
        <dbReference type="Proteomes" id="UP000253664"/>
    </source>
</evidence>
<dbReference type="STRING" id="1330021.A0A367LAL4"/>